<feature type="domain" description="Casparian strip membrane protein" evidence="9">
    <location>
        <begin position="1"/>
        <end position="87"/>
    </location>
</feature>
<dbReference type="EMBL" id="MVGT01003165">
    <property type="protein sequence ID" value="OVA05195.1"/>
    <property type="molecule type" value="Genomic_DNA"/>
</dbReference>
<dbReference type="STRING" id="56857.A0A200Q412"/>
<keyword evidence="6 8" id="KW-1133">Transmembrane helix</keyword>
<evidence type="ECO:0000256" key="7">
    <source>
        <dbReference type="ARBA" id="ARBA00023136"/>
    </source>
</evidence>
<name>A0A200Q412_MACCD</name>
<dbReference type="PANTHER" id="PTHR32021:SF30">
    <property type="entry name" value="CASP-LIKE PROTEIN 5C1"/>
    <property type="match status" value="1"/>
</dbReference>
<dbReference type="InterPro" id="IPR006702">
    <property type="entry name" value="CASP_dom"/>
</dbReference>
<accession>A0A200Q412</accession>
<keyword evidence="4 8" id="KW-1003">Cell membrane</keyword>
<comment type="subunit">
    <text evidence="3 8">Homodimer and heterodimers.</text>
</comment>
<evidence type="ECO:0000256" key="4">
    <source>
        <dbReference type="ARBA" id="ARBA00022475"/>
    </source>
</evidence>
<evidence type="ECO:0000256" key="2">
    <source>
        <dbReference type="ARBA" id="ARBA00007651"/>
    </source>
</evidence>
<organism evidence="10 11">
    <name type="scientific">Macleaya cordata</name>
    <name type="common">Five-seeded plume-poppy</name>
    <name type="synonym">Bocconia cordata</name>
    <dbReference type="NCBI Taxonomy" id="56857"/>
    <lineage>
        <taxon>Eukaryota</taxon>
        <taxon>Viridiplantae</taxon>
        <taxon>Streptophyta</taxon>
        <taxon>Embryophyta</taxon>
        <taxon>Tracheophyta</taxon>
        <taxon>Spermatophyta</taxon>
        <taxon>Magnoliopsida</taxon>
        <taxon>Ranunculales</taxon>
        <taxon>Papaveraceae</taxon>
        <taxon>Papaveroideae</taxon>
        <taxon>Macleaya</taxon>
    </lineage>
</organism>
<comment type="caution">
    <text evidence="8">Lacks conserved residue(s) required for the propagation of feature annotation.</text>
</comment>
<evidence type="ECO:0000256" key="5">
    <source>
        <dbReference type="ARBA" id="ARBA00022692"/>
    </source>
</evidence>
<dbReference type="AlphaFoldDB" id="A0A200Q412"/>
<evidence type="ECO:0000256" key="3">
    <source>
        <dbReference type="ARBA" id="ARBA00011489"/>
    </source>
</evidence>
<dbReference type="OMA" id="CNRYQLS"/>
<gene>
    <name evidence="10" type="ORF">BVC80_8893g35</name>
</gene>
<protein>
    <recommendedName>
        <fullName evidence="8">CASP-like protein</fullName>
    </recommendedName>
</protein>
<dbReference type="GO" id="GO:0005886">
    <property type="term" value="C:plasma membrane"/>
    <property type="evidence" value="ECO:0007669"/>
    <property type="project" value="UniProtKB-SubCell"/>
</dbReference>
<feature type="transmembrane region" description="Helical" evidence="8">
    <location>
        <begin position="76"/>
        <end position="100"/>
    </location>
</feature>
<evidence type="ECO:0000313" key="10">
    <source>
        <dbReference type="EMBL" id="OVA05195.1"/>
    </source>
</evidence>
<dbReference type="PANTHER" id="PTHR32021">
    <property type="entry name" value="CASP-LIKE PROTEIN 5B3"/>
    <property type="match status" value="1"/>
</dbReference>
<dbReference type="InterPro" id="IPR045009">
    <property type="entry name" value="CASPL-5"/>
</dbReference>
<dbReference type="InParanoid" id="A0A200Q412"/>
<comment type="subcellular location">
    <subcellularLocation>
        <location evidence="1 8">Cell membrane</location>
        <topology evidence="1 8">Multi-pass membrane protein</topology>
    </subcellularLocation>
</comment>
<evidence type="ECO:0000259" key="9">
    <source>
        <dbReference type="Pfam" id="PF04535"/>
    </source>
</evidence>
<sequence>MGLVIPWSSTLAVVDGYAIILGCPLRQRGILLIVIIGDWVLSLLSLAAACATAGVIDLLPELEGSYCPHKFCSRYQLSAIMAFLSWFPTAALSLINLWLLRSL</sequence>
<evidence type="ECO:0000256" key="6">
    <source>
        <dbReference type="ARBA" id="ARBA00022989"/>
    </source>
</evidence>
<keyword evidence="11" id="KW-1185">Reference proteome</keyword>
<keyword evidence="7 8" id="KW-0472">Membrane</keyword>
<proteinExistence type="inferred from homology"/>
<comment type="caution">
    <text evidence="10">The sequence shown here is derived from an EMBL/GenBank/DDBJ whole genome shotgun (WGS) entry which is preliminary data.</text>
</comment>
<reference evidence="10 11" key="1">
    <citation type="journal article" date="2017" name="Mol. Plant">
        <title>The Genome of Medicinal Plant Macleaya cordata Provides New Insights into Benzylisoquinoline Alkaloids Metabolism.</title>
        <authorList>
            <person name="Liu X."/>
            <person name="Liu Y."/>
            <person name="Huang P."/>
            <person name="Ma Y."/>
            <person name="Qing Z."/>
            <person name="Tang Q."/>
            <person name="Cao H."/>
            <person name="Cheng P."/>
            <person name="Zheng Y."/>
            <person name="Yuan Z."/>
            <person name="Zhou Y."/>
            <person name="Liu J."/>
            <person name="Tang Z."/>
            <person name="Zhuo Y."/>
            <person name="Zhang Y."/>
            <person name="Yu L."/>
            <person name="Huang J."/>
            <person name="Yang P."/>
            <person name="Peng Q."/>
            <person name="Zhang J."/>
            <person name="Jiang W."/>
            <person name="Zhang Z."/>
            <person name="Lin K."/>
            <person name="Ro D.K."/>
            <person name="Chen X."/>
            <person name="Xiong X."/>
            <person name="Shang Y."/>
            <person name="Huang S."/>
            <person name="Zeng J."/>
        </authorList>
    </citation>
    <scope>NUCLEOTIDE SEQUENCE [LARGE SCALE GENOMIC DNA]</scope>
    <source>
        <strain evidence="11">cv. BLH2017</strain>
        <tissue evidence="10">Root</tissue>
    </source>
</reference>
<evidence type="ECO:0000256" key="8">
    <source>
        <dbReference type="RuleBase" id="RU361233"/>
    </source>
</evidence>
<feature type="transmembrane region" description="Helical" evidence="8">
    <location>
        <begin position="30"/>
        <end position="56"/>
    </location>
</feature>
<keyword evidence="5 8" id="KW-0812">Transmembrane</keyword>
<dbReference type="Proteomes" id="UP000195402">
    <property type="component" value="Unassembled WGS sequence"/>
</dbReference>
<comment type="similarity">
    <text evidence="2 8">Belongs to the Casparian strip membrane proteins (CASP) family.</text>
</comment>
<evidence type="ECO:0000256" key="1">
    <source>
        <dbReference type="ARBA" id="ARBA00004651"/>
    </source>
</evidence>
<dbReference type="Pfam" id="PF04535">
    <property type="entry name" value="CASP_dom"/>
    <property type="match status" value="1"/>
</dbReference>
<evidence type="ECO:0000313" key="11">
    <source>
        <dbReference type="Proteomes" id="UP000195402"/>
    </source>
</evidence>
<dbReference type="OrthoDB" id="1881155at2759"/>
<feature type="transmembrane region" description="Helical" evidence="8">
    <location>
        <begin position="6"/>
        <end position="23"/>
    </location>
</feature>